<dbReference type="GO" id="GO:0007091">
    <property type="term" value="P:metaphase/anaphase transition of mitotic cell cycle"/>
    <property type="evidence" value="ECO:0007669"/>
    <property type="project" value="TreeGrafter"/>
</dbReference>
<feature type="compositionally biased region" description="Basic and acidic residues" evidence="4">
    <location>
        <begin position="635"/>
        <end position="646"/>
    </location>
</feature>
<dbReference type="STRING" id="1569628.A0A316UT86"/>
<dbReference type="EMBL" id="KZ819665">
    <property type="protein sequence ID" value="PWN28482.1"/>
    <property type="molecule type" value="Genomic_DNA"/>
</dbReference>
<dbReference type="Pfam" id="PF14559">
    <property type="entry name" value="TPR_19"/>
    <property type="match status" value="1"/>
</dbReference>
<dbReference type="SMART" id="SM00028">
    <property type="entry name" value="TPR"/>
    <property type="match status" value="6"/>
</dbReference>
<dbReference type="GO" id="GO:0005737">
    <property type="term" value="C:cytoplasm"/>
    <property type="evidence" value="ECO:0007669"/>
    <property type="project" value="TreeGrafter"/>
</dbReference>
<feature type="compositionally biased region" description="Low complexity" evidence="4">
    <location>
        <begin position="450"/>
        <end position="471"/>
    </location>
</feature>
<dbReference type="GO" id="GO:0031145">
    <property type="term" value="P:anaphase-promoting complex-dependent catabolic process"/>
    <property type="evidence" value="ECO:0007669"/>
    <property type="project" value="TreeGrafter"/>
</dbReference>
<feature type="compositionally biased region" description="Polar residues" evidence="4">
    <location>
        <begin position="647"/>
        <end position="657"/>
    </location>
</feature>
<evidence type="ECO:0000313" key="6">
    <source>
        <dbReference type="Proteomes" id="UP000245884"/>
    </source>
</evidence>
<dbReference type="PROSITE" id="PS50005">
    <property type="entry name" value="TPR"/>
    <property type="match status" value="1"/>
</dbReference>
<feature type="compositionally biased region" description="Low complexity" evidence="4">
    <location>
        <begin position="508"/>
        <end position="518"/>
    </location>
</feature>
<dbReference type="InterPro" id="IPR011990">
    <property type="entry name" value="TPR-like_helical_dom_sf"/>
</dbReference>
<dbReference type="PANTHER" id="PTHR12558:SF13">
    <property type="entry name" value="CELL DIVISION CYCLE PROTEIN 27 HOMOLOG"/>
    <property type="match status" value="1"/>
</dbReference>
<dbReference type="OrthoDB" id="10248520at2759"/>
<evidence type="ECO:0000256" key="1">
    <source>
        <dbReference type="ARBA" id="ARBA00022803"/>
    </source>
</evidence>
<evidence type="ECO:0000313" key="5">
    <source>
        <dbReference type="EMBL" id="PWN28482.1"/>
    </source>
</evidence>
<feature type="compositionally biased region" description="Low complexity" evidence="4">
    <location>
        <begin position="1268"/>
        <end position="1284"/>
    </location>
</feature>
<dbReference type="Proteomes" id="UP000245884">
    <property type="component" value="Unassembled WGS sequence"/>
</dbReference>
<evidence type="ECO:0000256" key="3">
    <source>
        <dbReference type="PROSITE-ProRule" id="PRU00339"/>
    </source>
</evidence>
<feature type="compositionally biased region" description="Low complexity" evidence="4">
    <location>
        <begin position="581"/>
        <end position="634"/>
    </location>
</feature>
<feature type="compositionally biased region" description="Acidic residues" evidence="4">
    <location>
        <begin position="1191"/>
        <end position="1233"/>
    </location>
</feature>
<dbReference type="SUPFAM" id="SSF48452">
    <property type="entry name" value="TPR-like"/>
    <property type="match status" value="1"/>
</dbReference>
<feature type="compositionally biased region" description="Low complexity" evidence="4">
    <location>
        <begin position="168"/>
        <end position="184"/>
    </location>
</feature>
<feature type="region of interest" description="Disordered" evidence="4">
    <location>
        <begin position="1183"/>
        <end position="1293"/>
    </location>
</feature>
<dbReference type="GO" id="GO:0005680">
    <property type="term" value="C:anaphase-promoting complex"/>
    <property type="evidence" value="ECO:0007669"/>
    <property type="project" value="UniProtKB-ARBA"/>
</dbReference>
<feature type="compositionally biased region" description="Low complexity" evidence="4">
    <location>
        <begin position="40"/>
        <end position="66"/>
    </location>
</feature>
<organism evidence="5 6">
    <name type="scientific">Jaminaea rosea</name>
    <dbReference type="NCBI Taxonomy" id="1569628"/>
    <lineage>
        <taxon>Eukaryota</taxon>
        <taxon>Fungi</taxon>
        <taxon>Dikarya</taxon>
        <taxon>Basidiomycota</taxon>
        <taxon>Ustilaginomycotina</taxon>
        <taxon>Exobasidiomycetes</taxon>
        <taxon>Microstromatales</taxon>
        <taxon>Microstromatales incertae sedis</taxon>
        <taxon>Jaminaea</taxon>
    </lineage>
</organism>
<proteinExistence type="inferred from homology"/>
<accession>A0A316UT86</accession>
<feature type="compositionally biased region" description="Polar residues" evidence="4">
    <location>
        <begin position="536"/>
        <end position="555"/>
    </location>
</feature>
<feature type="compositionally biased region" description="Low complexity" evidence="4">
    <location>
        <begin position="114"/>
        <end position="142"/>
    </location>
</feature>
<gene>
    <name evidence="5" type="ORF">BDZ90DRAFT_231468</name>
</gene>
<feature type="compositionally biased region" description="Low complexity" evidence="4">
    <location>
        <begin position="480"/>
        <end position="495"/>
    </location>
</feature>
<feature type="region of interest" description="Disordered" evidence="4">
    <location>
        <begin position="450"/>
        <end position="672"/>
    </location>
</feature>
<protein>
    <submittedName>
        <fullName evidence="5">Uncharacterized protein</fullName>
    </submittedName>
</protein>
<feature type="region of interest" description="Disordered" evidence="4">
    <location>
        <begin position="1"/>
        <end position="185"/>
    </location>
</feature>
<dbReference type="Gene3D" id="1.25.40.10">
    <property type="entry name" value="Tetratricopeptide repeat domain"/>
    <property type="match status" value="2"/>
</dbReference>
<comment type="similarity">
    <text evidence="2">Belongs to the APC3/CDC27 family.</text>
</comment>
<keyword evidence="1 3" id="KW-0802">TPR repeat</keyword>
<evidence type="ECO:0000256" key="2">
    <source>
        <dbReference type="ARBA" id="ARBA00038210"/>
    </source>
</evidence>
<keyword evidence="6" id="KW-1185">Reference proteome</keyword>
<feature type="repeat" description="TPR" evidence="3">
    <location>
        <begin position="933"/>
        <end position="966"/>
    </location>
</feature>
<dbReference type="GO" id="GO:0051301">
    <property type="term" value="P:cell division"/>
    <property type="evidence" value="ECO:0007669"/>
    <property type="project" value="TreeGrafter"/>
</dbReference>
<evidence type="ECO:0000256" key="4">
    <source>
        <dbReference type="SAM" id="MobiDB-lite"/>
    </source>
</evidence>
<dbReference type="GeneID" id="37027697"/>
<dbReference type="GO" id="GO:0016567">
    <property type="term" value="P:protein ubiquitination"/>
    <property type="evidence" value="ECO:0007669"/>
    <property type="project" value="TreeGrafter"/>
</dbReference>
<feature type="compositionally biased region" description="Low complexity" evidence="4">
    <location>
        <begin position="73"/>
        <end position="106"/>
    </location>
</feature>
<feature type="compositionally biased region" description="Basic and acidic residues" evidence="4">
    <location>
        <begin position="1234"/>
        <end position="1247"/>
    </location>
</feature>
<dbReference type="InterPro" id="IPR019734">
    <property type="entry name" value="TPR_rpt"/>
</dbReference>
<dbReference type="PANTHER" id="PTHR12558">
    <property type="entry name" value="CELL DIVISION CYCLE 16,23,27"/>
    <property type="match status" value="1"/>
</dbReference>
<feature type="compositionally biased region" description="Low complexity" evidence="4">
    <location>
        <begin position="1"/>
        <end position="32"/>
    </location>
</feature>
<name>A0A316UT86_9BASI</name>
<sequence length="1293" mass="134168">MPTSSSSSSASAGVAGGSRAPRPPTTASSSSSAGGGSSGGHRSTTANGGPRPASSTSSVSTSSKPAASRDAKSASNLSSKRSVASSASSRPAAPKVQVRQPTSAGAATGGAGRPGSASSSSAPPGAQQRALKAKASTSSLSTARDDTTMKRVPRPQQSAAAGPSKTPGNGTAAGSAGVSASSSSRQPVRGNLIFHQLKADVLRGDASAFFPQLPDPVLDEDALLARLVRLSEDYLHPEGHDICSASFYAFLALSLQPNSVPARRLRARCFLDGGQGSVLPFVPGQGSKRAGALAALATLEEGNNAVFADMECAKIWSQACVVLDRREEAEQVLKWCLASPDASTSTPNSPASRSEDPPELVSAVARQQAVSLCELGFMAKEGSRADEAEKHFLEARSKDPWNWRAWLGLCQLGVAPLPFAAFVDSAADHDAVEFLDQAIIALGGTPSALEPAMAAMPPPESSHQVTSSSSSRPGIQRPGTRPTSSATTTAPAATAKRTKSGASPRPTSSSRNNAESSSQPQRLPASASATPAVMSRTLSQAKTNERPPSSLSNGSAALPEKEKQVNDSMTVTRDSLRRSTRAQATPATTRRNAAAGARGTTGTAATGATRTGAPQKSTAATSSTTSSGSRPAGRTVDRGSSDRESTSTRPTSATQRRPQSKPISGPASASTLEPIIDDVAESIRQATLKKAAEKAARWRVADQGVLKYLRLVGGAYKDALDFKGERVLRAFSFHPSSDASSSHSLPPVALASLLSTPEIGCLLARVHHDMAQYSESLQSFEGVLRAPRGSHGRQCLLESMDIYSLVLYHLNRQSTLSALAQDLLSFDPDAVQTHIAIGNLFSLNASPSIALRSFRRACLSAPRYAYSYTLAGHECLTLNQPLKALRYFRQAAKLEKRHWNGWSGIGTVLSLEGKWSDARFALSRACSLNGSNAGLHEVLAVVHEMLGDRPAALESYDTAMQLNPKGASAALRKAELLWASGRLEMAHEALLKAVALAPNEARAHLLLAESFMRKGGGSFAPLSKTKSSSEADPSSKDASGVAAVAKAVGEPVAPRKYHDEIARHLAMALDLEPGLSRQIKAMAEGVGATLRGQSGGAAAAVAARAAAAANGGVGHAGGNLGPAMGLPDRSVGSSFSGIDESRRFYDETGAEGEYSSAAYENGVAGASELMDDSMGVLRDEEGAESYARVGDDEDDEEDDDDDDEEDEDDDGDDGEEEEDEEEEGEDAEEEEEDGRMSDQESAAHDSASDGGGAEVQDSQMAEHDHGDVAMAPGGAGADASAASGDGEEEMSLE</sequence>
<dbReference type="RefSeq" id="XP_025363094.1">
    <property type="nucleotide sequence ID" value="XM_025505874.1"/>
</dbReference>
<reference evidence="5 6" key="1">
    <citation type="journal article" date="2018" name="Mol. Biol. Evol.">
        <title>Broad Genomic Sampling Reveals a Smut Pathogenic Ancestry of the Fungal Clade Ustilaginomycotina.</title>
        <authorList>
            <person name="Kijpornyongpan T."/>
            <person name="Mondo S.J."/>
            <person name="Barry K."/>
            <person name="Sandor L."/>
            <person name="Lee J."/>
            <person name="Lipzen A."/>
            <person name="Pangilinan J."/>
            <person name="LaButti K."/>
            <person name="Hainaut M."/>
            <person name="Henrissat B."/>
            <person name="Grigoriev I.V."/>
            <person name="Spatafora J.W."/>
            <person name="Aime M.C."/>
        </authorList>
    </citation>
    <scope>NUCLEOTIDE SEQUENCE [LARGE SCALE GENOMIC DNA]</scope>
    <source>
        <strain evidence="5 6">MCA 5214</strain>
    </source>
</reference>